<feature type="region of interest" description="Disordered" evidence="1">
    <location>
        <begin position="310"/>
        <end position="340"/>
    </location>
</feature>
<dbReference type="EMBL" id="BSTI01000003">
    <property type="protein sequence ID" value="GLY64986.1"/>
    <property type="molecule type" value="Genomic_DNA"/>
</dbReference>
<dbReference type="AlphaFoldDB" id="A0A9W6VFZ5"/>
<comment type="caution">
    <text evidence="2">The sequence shown here is derived from an EMBL/GenBank/DDBJ whole genome shotgun (WGS) entry which is preliminary data.</text>
</comment>
<evidence type="ECO:0000313" key="2">
    <source>
        <dbReference type="EMBL" id="GLY64986.1"/>
    </source>
</evidence>
<sequence length="340" mass="36707">MDPGLPDDYTVYSALALAVRAPSLHNSQPWIWQVGARTVQLYADRERLLPETDPEGRDLLLSCGAALHHLRAGFAALGWRTEVHRLPDPAEPDRLAAIEFHPHEPSQTEIALAAAIPRRRTDRRRYTSWPVPTGYLEDMAVQAADEGTVFRTADGPARDHIAAAIREAARAHASDPDYQAELAAWSGRYESPEGVPAANVPAPDETPGALPGRGFAEPRLAQPSAATAEEEYEDVLAVIATASDDPMSQLRAGEATSAVALLATSVGLASCPLTEALEIHDTRDLIRSQVTGGNFPQMVLRLGWAPVNADPLPATPRRPLEEVVRDLPPRPAGPPRTTSR</sequence>
<dbReference type="Gene3D" id="3.40.109.10">
    <property type="entry name" value="NADH Oxidase"/>
    <property type="match status" value="1"/>
</dbReference>
<name>A0A9W6VFZ5_9PSEU</name>
<dbReference type="NCBIfam" id="NF047509">
    <property type="entry name" value="Rv3131_FMN_oxido"/>
    <property type="match status" value="1"/>
</dbReference>
<dbReference type="PANTHER" id="PTHR23026:SF123">
    <property type="entry name" value="NAD(P)H NITROREDUCTASE RV3131-RELATED"/>
    <property type="match status" value="1"/>
</dbReference>
<dbReference type="GO" id="GO:0016491">
    <property type="term" value="F:oxidoreductase activity"/>
    <property type="evidence" value="ECO:0007669"/>
    <property type="project" value="InterPro"/>
</dbReference>
<organism evidence="2 3">
    <name type="scientific">Amycolatopsis taiwanensis</name>
    <dbReference type="NCBI Taxonomy" id="342230"/>
    <lineage>
        <taxon>Bacteria</taxon>
        <taxon>Bacillati</taxon>
        <taxon>Actinomycetota</taxon>
        <taxon>Actinomycetes</taxon>
        <taxon>Pseudonocardiales</taxon>
        <taxon>Pseudonocardiaceae</taxon>
        <taxon>Amycolatopsis</taxon>
    </lineage>
</organism>
<dbReference type="InterPro" id="IPR050627">
    <property type="entry name" value="Nitroreductase/BluB"/>
</dbReference>
<evidence type="ECO:0000313" key="3">
    <source>
        <dbReference type="Proteomes" id="UP001165136"/>
    </source>
</evidence>
<keyword evidence="3" id="KW-1185">Reference proteome</keyword>
<dbReference type="RefSeq" id="WP_052372451.1">
    <property type="nucleotide sequence ID" value="NZ_BSTI01000003.1"/>
</dbReference>
<dbReference type="PANTHER" id="PTHR23026">
    <property type="entry name" value="NADPH NITROREDUCTASE"/>
    <property type="match status" value="1"/>
</dbReference>
<feature type="compositionally biased region" description="Basic and acidic residues" evidence="1">
    <location>
        <begin position="318"/>
        <end position="328"/>
    </location>
</feature>
<reference evidence="2" key="1">
    <citation type="submission" date="2023-03" db="EMBL/GenBank/DDBJ databases">
        <title>Amycolatopsis taiwanensis NBRC 103393.</title>
        <authorList>
            <person name="Ichikawa N."/>
            <person name="Sato H."/>
            <person name="Tonouchi N."/>
        </authorList>
    </citation>
    <scope>NUCLEOTIDE SEQUENCE</scope>
    <source>
        <strain evidence="2">NBRC 103393</strain>
    </source>
</reference>
<accession>A0A9W6VFZ5</accession>
<dbReference type="InterPro" id="IPR000415">
    <property type="entry name" value="Nitroreductase-like"/>
</dbReference>
<proteinExistence type="predicted"/>
<protein>
    <submittedName>
        <fullName evidence="2">NAD(P)H nitroreductase</fullName>
    </submittedName>
</protein>
<dbReference type="Proteomes" id="UP001165136">
    <property type="component" value="Unassembled WGS sequence"/>
</dbReference>
<dbReference type="SUPFAM" id="SSF55469">
    <property type="entry name" value="FMN-dependent nitroreductase-like"/>
    <property type="match status" value="1"/>
</dbReference>
<evidence type="ECO:0000256" key="1">
    <source>
        <dbReference type="SAM" id="MobiDB-lite"/>
    </source>
</evidence>
<gene>
    <name evidence="2" type="ORF">Atai01_16050</name>
</gene>